<feature type="domain" description="WDR11 first beta-propeller" evidence="2">
    <location>
        <begin position="36"/>
        <end position="338"/>
    </location>
</feature>
<dbReference type="PANTHER" id="PTHR14593:SF5">
    <property type="entry name" value="WD REPEAT-CONTAINING PROTEIN 11"/>
    <property type="match status" value="1"/>
</dbReference>
<dbReference type="Pfam" id="PF23753">
    <property type="entry name" value="TPR_WDR11"/>
    <property type="match status" value="1"/>
</dbReference>
<dbReference type="AlphaFoldDB" id="A0A2S2QJ87"/>
<keyword evidence="6" id="KW-1185">Reference proteome</keyword>
<dbReference type="InterPro" id="IPR057854">
    <property type="entry name" value="TPR_WDR11"/>
</dbReference>
<dbReference type="Gene3D" id="2.130.10.10">
    <property type="entry name" value="YVTN repeat-like/Quinoprotein amine dehydrogenase"/>
    <property type="match status" value="3"/>
</dbReference>
<dbReference type="RefSeq" id="XP_025409008.1">
    <property type="nucleotide sequence ID" value="XM_025553223.1"/>
</dbReference>
<feature type="region of interest" description="Disordered" evidence="1">
    <location>
        <begin position="1"/>
        <end position="20"/>
    </location>
</feature>
<evidence type="ECO:0000259" key="3">
    <source>
        <dbReference type="Pfam" id="PF23752"/>
    </source>
</evidence>
<accession>A0A2S2QJ87</accession>
<feature type="domain" description="WDR11 TPR" evidence="4">
    <location>
        <begin position="922"/>
        <end position="1116"/>
    </location>
</feature>
<feature type="domain" description="WDR11 second beta-propeller" evidence="3">
    <location>
        <begin position="479"/>
        <end position="625"/>
    </location>
</feature>
<dbReference type="InterPro" id="IPR057852">
    <property type="entry name" value="Beta-prop_WDR11_1st"/>
</dbReference>
<dbReference type="InterPro" id="IPR057853">
    <property type="entry name" value="Beta-prop_WDR11_2nd"/>
</dbReference>
<reference evidence="5" key="1">
    <citation type="submission" date="2018-04" db="EMBL/GenBank/DDBJ databases">
        <title>Transcriptome assembly of Sipha flava.</title>
        <authorList>
            <person name="Scully E.D."/>
            <person name="Geib S.M."/>
            <person name="Palmer N.A."/>
            <person name="Koch K."/>
            <person name="Bradshaw J."/>
            <person name="Heng-Moss T."/>
            <person name="Sarath G."/>
        </authorList>
    </citation>
    <scope>NUCLEOTIDE SEQUENCE</scope>
</reference>
<protein>
    <submittedName>
        <fullName evidence="5 7">WD repeat-containing protein 11</fullName>
    </submittedName>
</protein>
<dbReference type="GO" id="GO:0005737">
    <property type="term" value="C:cytoplasm"/>
    <property type="evidence" value="ECO:0007669"/>
    <property type="project" value="TreeGrafter"/>
</dbReference>
<dbReference type="InterPro" id="IPR015943">
    <property type="entry name" value="WD40/YVTN_repeat-like_dom_sf"/>
</dbReference>
<sequence length="1149" mass="130019">MDTTNDKRHSTGSEQSSVRLHMTTPRTFSNQCHLLNKGAIDWSENGLLAYGSNNLVVIVDTDKVIPVQCFTDHKALIKKLLWVPFDSISGATSELVSADCAGDIALWDVCRGRCISWIDSEQSKPVNCLEWVPSSLNNDLLLGVLHSPNTFSIMDVRKGTRLWKKTFCDTINSFAFDPFYLNRVAFLCPECILFFDNFDRKNSLSGNGRKFYISNTAAGENSTVSDESTRPRTRFKRLMKGLVLGESQTKVDGSLTVSDCIQFAYHRALRNHILLMYQHDILIIDLYISMTVGVISIDRSFSPFCQMYSCRQRDIIYCLQETGSLSLKLRRKPIANYLMSPMDASPVTVAGNDSTTDTYLWYEHRIQSEIIRQPKNSKVLGLAVCPITEKNCAILLSMGKIIFFELEKVMTASNDVSFYLGRRDNHNISLSNIFPSFNDTQGLIPKVRLYSRGMLPSLESSLTVIKYCPPLTSATRSKYKPLLAVGTNSGNLGIFNLATGLLMKEYHVHSHPLRGIEWISHRYIISWSFYSYTSNTKSQVIITDIQCGQSTPVRINKIDEPHVLFVKVSPLKQYFVIGIKDGPVEIWDLKSMSLLSKMSKRFPPAVCMEWVQCNMSKGKNNNSTTPIIEEDETGLKYPEHLLISDIAGNLYAFLIDSNSFLKPGTLIEPEILLKSPVYLTCKLNIALQVDCDGNLFVWDLSNHLDKQKHHINRSEIHKLKFAPGAGNFRFLCLSSDGIDIYNVFGSPQSIELISTIKADKKLPVVDADWASAEHSVIMFSDYSIRVFDLKLIKSYSSIYNYEFDDLQGPPVILDRDLCKMFYFWLSATCKKVYSTEFGFNNYELSLIKNACHSLPWTELELCTKVAERALVVCQSLGLKNEVQFWTVALHYIMMGDDFATSVVPPLDSCYDVVCDCATYRKIQMDQVLLHEWKSGDHMHMRRVVDKFILLGEKAKALDLLLATNVNDPNYYTDALKACLIATVDSNTTNQSTLKLVAANFIAENKIDEGIQLLCMIGKGTQACRYLISYNLWEQAVWLAKCTLSKDDLDTVLKSWADHLLSNRNQELAILVLLSIKRYNEVLKILINSDRTYRAALLVLACQQNNINLDSSIENEVCEKIKREMYINGGDGDIVVKLFATTNCRTKQML</sequence>
<organism evidence="5">
    <name type="scientific">Sipha flava</name>
    <name type="common">yellow sugarcane aphid</name>
    <dbReference type="NCBI Taxonomy" id="143950"/>
    <lineage>
        <taxon>Eukaryota</taxon>
        <taxon>Metazoa</taxon>
        <taxon>Ecdysozoa</taxon>
        <taxon>Arthropoda</taxon>
        <taxon>Hexapoda</taxon>
        <taxon>Insecta</taxon>
        <taxon>Pterygota</taxon>
        <taxon>Neoptera</taxon>
        <taxon>Paraneoptera</taxon>
        <taxon>Hemiptera</taxon>
        <taxon>Sternorrhyncha</taxon>
        <taxon>Aphidomorpha</taxon>
        <taxon>Aphidoidea</taxon>
        <taxon>Aphididae</taxon>
        <taxon>Sipha</taxon>
    </lineage>
</organism>
<dbReference type="OrthoDB" id="1291858at2759"/>
<gene>
    <name evidence="5" type="primary">Wdr11</name>
    <name evidence="7" type="synonym">LOC112682590</name>
    <name evidence="5" type="ORF">g.34528</name>
</gene>
<dbReference type="Pfam" id="PF23751">
    <property type="entry name" value="Beta-prop_WDR11_1st"/>
    <property type="match status" value="1"/>
</dbReference>
<dbReference type="PANTHER" id="PTHR14593">
    <property type="entry name" value="WD REPEAT-CONTAINING PROTEIN 11"/>
    <property type="match status" value="1"/>
</dbReference>
<dbReference type="InterPro" id="IPR039694">
    <property type="entry name" value="WDR11"/>
</dbReference>
<dbReference type="EMBL" id="GGMS01008558">
    <property type="protein sequence ID" value="MBY77761.1"/>
    <property type="molecule type" value="Transcribed_RNA"/>
</dbReference>
<reference evidence="7" key="2">
    <citation type="submission" date="2025-04" db="UniProtKB">
        <authorList>
            <consortium name="RefSeq"/>
        </authorList>
    </citation>
    <scope>IDENTIFICATION</scope>
    <source>
        <tissue evidence="7">Whole body</tissue>
    </source>
</reference>
<dbReference type="InterPro" id="IPR036322">
    <property type="entry name" value="WD40_repeat_dom_sf"/>
</dbReference>
<evidence type="ECO:0000259" key="4">
    <source>
        <dbReference type="Pfam" id="PF23753"/>
    </source>
</evidence>
<proteinExistence type="predicted"/>
<name>A0A2S2QJ87_9HEMI</name>
<dbReference type="SUPFAM" id="SSF50978">
    <property type="entry name" value="WD40 repeat-like"/>
    <property type="match status" value="2"/>
</dbReference>
<evidence type="ECO:0000256" key="1">
    <source>
        <dbReference type="SAM" id="MobiDB-lite"/>
    </source>
</evidence>
<evidence type="ECO:0000313" key="7">
    <source>
        <dbReference type="RefSeq" id="XP_025409008.1"/>
    </source>
</evidence>
<dbReference type="Proteomes" id="UP000694846">
    <property type="component" value="Unplaced"/>
</dbReference>
<evidence type="ECO:0000313" key="5">
    <source>
        <dbReference type="EMBL" id="MBY77761.1"/>
    </source>
</evidence>
<evidence type="ECO:0000313" key="6">
    <source>
        <dbReference type="Proteomes" id="UP000694846"/>
    </source>
</evidence>
<feature type="compositionally biased region" description="Basic and acidic residues" evidence="1">
    <location>
        <begin position="1"/>
        <end position="11"/>
    </location>
</feature>
<evidence type="ECO:0000259" key="2">
    <source>
        <dbReference type="Pfam" id="PF23751"/>
    </source>
</evidence>
<dbReference type="Pfam" id="PF23752">
    <property type="entry name" value="Beta-prop_WDR11_2nd"/>
    <property type="match status" value="1"/>
</dbReference>